<sequence>MALPFDGFELTFIVFAFFIVSLFSLASICIKPEAKHTENCGREAKKSRPLNKKQRVINKQAGKKP</sequence>
<keyword evidence="2" id="KW-0472">Membrane</keyword>
<organism evidence="3 4">
    <name type="scientific">Pagothenia borchgrevinki</name>
    <name type="common">Bald rockcod</name>
    <name type="synonym">Trematomus borchgrevinki</name>
    <dbReference type="NCBI Taxonomy" id="8213"/>
    <lineage>
        <taxon>Eukaryota</taxon>
        <taxon>Metazoa</taxon>
        <taxon>Chordata</taxon>
        <taxon>Craniata</taxon>
        <taxon>Vertebrata</taxon>
        <taxon>Euteleostomi</taxon>
        <taxon>Actinopterygii</taxon>
        <taxon>Neopterygii</taxon>
        <taxon>Teleostei</taxon>
        <taxon>Neoteleostei</taxon>
        <taxon>Acanthomorphata</taxon>
        <taxon>Eupercaria</taxon>
        <taxon>Perciformes</taxon>
        <taxon>Notothenioidei</taxon>
        <taxon>Nototheniidae</taxon>
        <taxon>Pagothenia</taxon>
    </lineage>
</organism>
<dbReference type="AlphaFoldDB" id="A0ABD2HPG0"/>
<feature type="transmembrane region" description="Helical" evidence="2">
    <location>
        <begin position="12"/>
        <end position="30"/>
    </location>
</feature>
<proteinExistence type="predicted"/>
<evidence type="ECO:0000256" key="1">
    <source>
        <dbReference type="SAM" id="MobiDB-lite"/>
    </source>
</evidence>
<keyword evidence="2" id="KW-1133">Transmembrane helix</keyword>
<gene>
    <name evidence="3" type="ORF">OYC64_016546</name>
</gene>
<accession>A0ABD2HPG0</accession>
<reference evidence="3 4" key="2">
    <citation type="journal article" date="2024" name="G3 (Bethesda)">
        <title>The genome of the cryopelagic Antarctic bald notothen, Trematomus borchgrevinki.</title>
        <authorList>
            <person name="Rayamajhi N."/>
            <person name="Rivera-Colon A.G."/>
            <person name="Minhas B.F."/>
            <person name="Cheng C.C."/>
            <person name="Catchen J.M."/>
        </authorList>
    </citation>
    <scope>NUCLEOTIDE SEQUENCE [LARGE SCALE GENOMIC DNA]</scope>
    <source>
        <strain evidence="3">AGRC-2024</strain>
    </source>
</reference>
<feature type="region of interest" description="Disordered" evidence="1">
    <location>
        <begin position="40"/>
        <end position="65"/>
    </location>
</feature>
<evidence type="ECO:0000313" key="4">
    <source>
        <dbReference type="Proteomes" id="UP001619887"/>
    </source>
</evidence>
<keyword evidence="4" id="KW-1185">Reference proteome</keyword>
<feature type="compositionally biased region" description="Basic residues" evidence="1">
    <location>
        <begin position="47"/>
        <end position="65"/>
    </location>
</feature>
<evidence type="ECO:0000313" key="3">
    <source>
        <dbReference type="EMBL" id="KAL3066618.1"/>
    </source>
</evidence>
<evidence type="ECO:0000256" key="2">
    <source>
        <dbReference type="SAM" id="Phobius"/>
    </source>
</evidence>
<comment type="caution">
    <text evidence="3">The sequence shown here is derived from an EMBL/GenBank/DDBJ whole genome shotgun (WGS) entry which is preliminary data.</text>
</comment>
<dbReference type="EMBL" id="JBIYXZ010002068">
    <property type="protein sequence ID" value="KAL3066618.1"/>
    <property type="molecule type" value="Genomic_DNA"/>
</dbReference>
<reference evidence="3 4" key="1">
    <citation type="journal article" date="2022" name="G3 (Bethesda)">
        <title>Evaluating Illumina-, Nanopore-, and PacBio-based genome assembly strategies with the bald notothen, Trematomus borchgrevinki.</title>
        <authorList>
            <person name="Rayamajhi N."/>
            <person name="Cheng C.C."/>
            <person name="Catchen J.M."/>
        </authorList>
    </citation>
    <scope>NUCLEOTIDE SEQUENCE [LARGE SCALE GENOMIC DNA]</scope>
    <source>
        <strain evidence="3">AGRC-2024</strain>
    </source>
</reference>
<name>A0ABD2HPG0_PAGBO</name>
<dbReference type="Proteomes" id="UP001619887">
    <property type="component" value="Unassembled WGS sequence"/>
</dbReference>
<keyword evidence="2" id="KW-0812">Transmembrane</keyword>
<protein>
    <submittedName>
        <fullName evidence="3">Uncharacterized protein</fullName>
    </submittedName>
</protein>